<protein>
    <submittedName>
        <fullName evidence="13">Stearoyl-CoA desaturase</fullName>
        <ecNumber evidence="13">1.14.19.1</ecNumber>
    </submittedName>
</protein>
<evidence type="ECO:0000256" key="8">
    <source>
        <dbReference type="ARBA" id="ARBA00023098"/>
    </source>
</evidence>
<dbReference type="Proteomes" id="UP000254968">
    <property type="component" value="Unassembled WGS sequence"/>
</dbReference>
<feature type="domain" description="Transposase IS204/IS1001/IS1096/IS1165 DDE" evidence="12">
    <location>
        <begin position="268"/>
        <end position="387"/>
    </location>
</feature>
<organism evidence="13 14">
    <name type="scientific">Legionella beliardensis</name>
    <dbReference type="NCBI Taxonomy" id="91822"/>
    <lineage>
        <taxon>Bacteria</taxon>
        <taxon>Pseudomonadati</taxon>
        <taxon>Pseudomonadota</taxon>
        <taxon>Gammaproteobacteria</taxon>
        <taxon>Legionellales</taxon>
        <taxon>Legionellaceae</taxon>
        <taxon>Legionella</taxon>
    </lineage>
</organism>
<evidence type="ECO:0000313" key="14">
    <source>
        <dbReference type="Proteomes" id="UP000254968"/>
    </source>
</evidence>
<evidence type="ECO:0000259" key="12">
    <source>
        <dbReference type="Pfam" id="PF01610"/>
    </source>
</evidence>
<evidence type="ECO:0000256" key="9">
    <source>
        <dbReference type="ARBA" id="ARBA00023136"/>
    </source>
</evidence>
<keyword evidence="8" id="KW-0443">Lipid metabolism</keyword>
<evidence type="ECO:0000256" key="7">
    <source>
        <dbReference type="ARBA" id="ARBA00023004"/>
    </source>
</evidence>
<evidence type="ECO:0000259" key="11">
    <source>
        <dbReference type="Pfam" id="PF00487"/>
    </source>
</evidence>
<evidence type="ECO:0000256" key="3">
    <source>
        <dbReference type="ARBA" id="ARBA00022692"/>
    </source>
</evidence>
<evidence type="ECO:0000313" key="13">
    <source>
        <dbReference type="EMBL" id="STX30017.1"/>
    </source>
</evidence>
<feature type="transmembrane region" description="Helical" evidence="10">
    <location>
        <begin position="12"/>
        <end position="32"/>
    </location>
</feature>
<gene>
    <name evidence="13" type="primary">oLE1</name>
    <name evidence="13" type="ORF">NCTC13315_02578</name>
</gene>
<evidence type="ECO:0000256" key="4">
    <source>
        <dbReference type="ARBA" id="ARBA00022832"/>
    </source>
</evidence>
<dbReference type="InterPro" id="IPR005804">
    <property type="entry name" value="FA_desaturase_dom"/>
</dbReference>
<keyword evidence="7" id="KW-0408">Iron</keyword>
<evidence type="ECO:0000256" key="1">
    <source>
        <dbReference type="ARBA" id="ARBA00004141"/>
    </source>
</evidence>
<comment type="similarity">
    <text evidence="2">Belongs to the fatty acid desaturase type 2 family.</text>
</comment>
<dbReference type="Pfam" id="PF00487">
    <property type="entry name" value="FA_desaturase"/>
    <property type="match status" value="1"/>
</dbReference>
<dbReference type="PANTHER" id="PTHR11351">
    <property type="entry name" value="ACYL-COA DESATURASE"/>
    <property type="match status" value="1"/>
</dbReference>
<dbReference type="GO" id="GO:0016020">
    <property type="term" value="C:membrane"/>
    <property type="evidence" value="ECO:0007669"/>
    <property type="project" value="UniProtKB-SubCell"/>
</dbReference>
<dbReference type="Pfam" id="PF01610">
    <property type="entry name" value="DDE_Tnp_ISL3"/>
    <property type="match status" value="1"/>
</dbReference>
<dbReference type="GO" id="GO:0006631">
    <property type="term" value="P:fatty acid metabolic process"/>
    <property type="evidence" value="ECO:0007669"/>
    <property type="project" value="UniProtKB-KW"/>
</dbReference>
<feature type="domain" description="Fatty acid desaturase" evidence="11">
    <location>
        <begin position="10"/>
        <end position="225"/>
    </location>
</feature>
<dbReference type="GO" id="GO:0004768">
    <property type="term" value="F:stearoyl-CoA 9-desaturase activity"/>
    <property type="evidence" value="ECO:0007669"/>
    <property type="project" value="UniProtKB-EC"/>
</dbReference>
<feature type="transmembrane region" description="Helical" evidence="10">
    <location>
        <begin position="136"/>
        <end position="158"/>
    </location>
</feature>
<keyword evidence="4" id="KW-0276">Fatty acid metabolism</keyword>
<comment type="subcellular location">
    <subcellularLocation>
        <location evidence="1">Membrane</location>
        <topology evidence="1">Multi-pass membrane protein</topology>
    </subcellularLocation>
</comment>
<dbReference type="OrthoDB" id="9768289at2"/>
<dbReference type="AlphaFoldDB" id="A0A378I482"/>
<dbReference type="InterPro" id="IPR002560">
    <property type="entry name" value="Transposase_DDE"/>
</dbReference>
<evidence type="ECO:0000256" key="6">
    <source>
        <dbReference type="ARBA" id="ARBA00023002"/>
    </source>
</evidence>
<sequence>MMFGILNLSFWGYVIATIILTQITIAGVTIYLHRHQTHRALTLHPIVSHFFRFWLWLTTGMVTAEWVAIHRKHHATTDVEGDPHSPKVLGIKKVFWEGAELYRQAANDKEMVAKYAHGTPNDWIERRVYSRYSSKGILLMLLLDLLFFGIPGITIWAIQMMWIPLHAAGVVNGIGHYWGYRNFECPDAATNIFPWGFWIGGEELHNNHHTFASSAKFSIKWWELDIGWLYIRCLSWLGLAKVKKLPPKLATDKGKLHVDLDTVKAVISNRFQVMSFYYKFVVRPTLKMEKKLVADDKAKRKLFQRAGRLLRLQDSLLSPGAKARLHTLLSQREHLRVVYSYRQSLQNIWLKTASSQKELVDALQQWCKQAEESGLEVLQQFAQQIKNFVPKPVKV</sequence>
<dbReference type="InterPro" id="IPR015876">
    <property type="entry name" value="Acyl-CoA_DS"/>
</dbReference>
<keyword evidence="5 10" id="KW-1133">Transmembrane helix</keyword>
<keyword evidence="3 10" id="KW-0812">Transmembrane</keyword>
<evidence type="ECO:0000256" key="5">
    <source>
        <dbReference type="ARBA" id="ARBA00022989"/>
    </source>
</evidence>
<reference evidence="13 14" key="1">
    <citation type="submission" date="2018-06" db="EMBL/GenBank/DDBJ databases">
        <authorList>
            <consortium name="Pathogen Informatics"/>
            <person name="Doyle S."/>
        </authorList>
    </citation>
    <scope>NUCLEOTIDE SEQUENCE [LARGE SCALE GENOMIC DNA]</scope>
    <source>
        <strain evidence="13 14">NCTC13315</strain>
    </source>
</reference>
<dbReference type="EC" id="1.14.19.1" evidence="13"/>
<dbReference type="EMBL" id="UGNV01000001">
    <property type="protein sequence ID" value="STX30017.1"/>
    <property type="molecule type" value="Genomic_DNA"/>
</dbReference>
<evidence type="ECO:0000256" key="2">
    <source>
        <dbReference type="ARBA" id="ARBA00008749"/>
    </source>
</evidence>
<keyword evidence="14" id="KW-1185">Reference proteome</keyword>
<dbReference type="RefSeq" id="WP_115303744.1">
    <property type="nucleotide sequence ID" value="NZ_CAAAHO010000005.1"/>
</dbReference>
<evidence type="ECO:0000256" key="10">
    <source>
        <dbReference type="SAM" id="Phobius"/>
    </source>
</evidence>
<dbReference type="PANTHER" id="PTHR11351:SF33">
    <property type="entry name" value="DELTA-9 FATTY ACID DESATURASE, DESA"/>
    <property type="match status" value="1"/>
</dbReference>
<dbReference type="PRINTS" id="PR00075">
    <property type="entry name" value="FACDDSATRASE"/>
</dbReference>
<keyword evidence="9 10" id="KW-0472">Membrane</keyword>
<name>A0A378I482_9GAMM</name>
<dbReference type="CDD" id="cd03505">
    <property type="entry name" value="Delta9-FADS-like"/>
    <property type="match status" value="1"/>
</dbReference>
<proteinExistence type="inferred from homology"/>
<keyword evidence="6 13" id="KW-0560">Oxidoreductase</keyword>
<accession>A0A378I482</accession>